<keyword evidence="4" id="KW-0068">Autocatalytic cleavage</keyword>
<comment type="caution">
    <text evidence="6">The sequence shown here is derived from an EMBL/GenBank/DDBJ whole genome shotgun (WGS) entry which is preliminary data.</text>
</comment>
<dbReference type="EC" id="2.3.1.35" evidence="6"/>
<evidence type="ECO:0000256" key="2">
    <source>
        <dbReference type="ARBA" id="ARBA00011475"/>
    </source>
</evidence>
<evidence type="ECO:0000313" key="6">
    <source>
        <dbReference type="EMBL" id="MBU2723754.1"/>
    </source>
</evidence>
<comment type="subunit">
    <text evidence="2">Heterotetramer of two alpha and two beta chains.</text>
</comment>
<dbReference type="InterPro" id="IPR002813">
    <property type="entry name" value="Arg_biosynth_ArgJ"/>
</dbReference>
<dbReference type="PANTHER" id="PTHR23100:SF0">
    <property type="entry name" value="ARGININE BIOSYNTHESIS BIFUNCTIONAL PROTEIN ARGJ, MITOCHONDRIAL"/>
    <property type="match status" value="1"/>
</dbReference>
<keyword evidence="3 6" id="KW-0808">Transferase</keyword>
<comment type="similarity">
    <text evidence="1">Belongs to the ArgJ family.</text>
</comment>
<name>A0A8X8GCH9_ACIFI</name>
<dbReference type="GO" id="GO:0004358">
    <property type="term" value="F:L-glutamate N-acetyltransferase activity, acting on acetyl-L-ornithine as donor"/>
    <property type="evidence" value="ECO:0007669"/>
    <property type="project" value="UniProtKB-EC"/>
</dbReference>
<accession>A0A8X8GCH9</accession>
<organism evidence="6 7">
    <name type="scientific">Acidithiobacillus ferridurans</name>
    <dbReference type="NCBI Taxonomy" id="1232575"/>
    <lineage>
        <taxon>Bacteria</taxon>
        <taxon>Pseudomonadati</taxon>
        <taxon>Pseudomonadota</taxon>
        <taxon>Acidithiobacillia</taxon>
        <taxon>Acidithiobacillales</taxon>
        <taxon>Acidithiobacillaceae</taxon>
        <taxon>Acidithiobacillus</taxon>
    </lineage>
</organism>
<dbReference type="RefSeq" id="WP_215890660.1">
    <property type="nucleotide sequence ID" value="NZ_JABBHS010000333.1"/>
</dbReference>
<evidence type="ECO:0000313" key="7">
    <source>
        <dbReference type="Proteomes" id="UP000887300"/>
    </source>
</evidence>
<dbReference type="InterPro" id="IPR016117">
    <property type="entry name" value="ArgJ-like_dom_sf"/>
</dbReference>
<dbReference type="SUPFAM" id="SSF56266">
    <property type="entry name" value="DmpA/ArgJ-like"/>
    <property type="match status" value="1"/>
</dbReference>
<dbReference type="Proteomes" id="UP000887300">
    <property type="component" value="Unassembled WGS sequence"/>
</dbReference>
<dbReference type="EC" id="2.3.1.1" evidence="6"/>
<dbReference type="GO" id="GO:0006526">
    <property type="term" value="P:L-arginine biosynthetic process"/>
    <property type="evidence" value="ECO:0007669"/>
    <property type="project" value="InterPro"/>
</dbReference>
<evidence type="ECO:0000256" key="3">
    <source>
        <dbReference type="ARBA" id="ARBA00022679"/>
    </source>
</evidence>
<keyword evidence="5 6" id="KW-0012">Acyltransferase</keyword>
<reference evidence="6" key="1">
    <citation type="journal article" date="2021" name="ISME J.">
        <title>Genomic evolution of the class Acidithiobacillia: deep-branching Proteobacteria living in extreme acidic conditions.</title>
        <authorList>
            <person name="Moya-Beltran A."/>
            <person name="Beard S."/>
            <person name="Rojas-Villalobos C."/>
            <person name="Issotta F."/>
            <person name="Gallardo Y."/>
            <person name="Ulloa R."/>
            <person name="Giaveno A."/>
            <person name="Degli Esposti M."/>
            <person name="Johnson D.B."/>
            <person name="Quatrini R."/>
        </authorList>
    </citation>
    <scope>NUCLEOTIDE SEQUENCE</scope>
    <source>
        <strain evidence="6">DSM 583</strain>
    </source>
</reference>
<dbReference type="Gene3D" id="3.10.20.340">
    <property type="entry name" value="ArgJ beta chain, C-terminal domain"/>
    <property type="match status" value="1"/>
</dbReference>
<dbReference type="GO" id="GO:0006592">
    <property type="term" value="P:ornithine biosynthetic process"/>
    <property type="evidence" value="ECO:0007669"/>
    <property type="project" value="TreeGrafter"/>
</dbReference>
<dbReference type="GO" id="GO:0004042">
    <property type="term" value="F:L-glutamate N-acetyltransferase activity"/>
    <property type="evidence" value="ECO:0007669"/>
    <property type="project" value="TreeGrafter"/>
</dbReference>
<dbReference type="InterPro" id="IPR042195">
    <property type="entry name" value="ArgJ_beta_C"/>
</dbReference>
<evidence type="ECO:0000256" key="1">
    <source>
        <dbReference type="ARBA" id="ARBA00006774"/>
    </source>
</evidence>
<feature type="non-terminal residue" evidence="6">
    <location>
        <position position="1"/>
    </location>
</feature>
<proteinExistence type="inferred from homology"/>
<evidence type="ECO:0000256" key="5">
    <source>
        <dbReference type="ARBA" id="ARBA00023315"/>
    </source>
</evidence>
<protein>
    <submittedName>
        <fullName evidence="6">Bifunctional ornithine acetyltransferase/N-acetylglutamate synthase</fullName>
        <ecNumber evidence="6">2.3.1.1</ecNumber>
        <ecNumber evidence="6">2.3.1.35</ecNumber>
    </submittedName>
</protein>
<dbReference type="AlphaFoldDB" id="A0A8X8GCH9"/>
<dbReference type="PANTHER" id="PTHR23100">
    <property type="entry name" value="ARGININE BIOSYNTHESIS BIFUNCTIONAL PROTEIN ARGJ"/>
    <property type="match status" value="1"/>
</dbReference>
<dbReference type="EMBL" id="JABBHS010000333">
    <property type="protein sequence ID" value="MBU2723754.1"/>
    <property type="molecule type" value="Genomic_DNA"/>
</dbReference>
<dbReference type="Pfam" id="PF01960">
    <property type="entry name" value="ArgJ"/>
    <property type="match status" value="1"/>
</dbReference>
<gene>
    <name evidence="6" type="primary">argJ</name>
    <name evidence="6" type="ORF">HF568_11215</name>
</gene>
<evidence type="ECO:0000256" key="4">
    <source>
        <dbReference type="ARBA" id="ARBA00022813"/>
    </source>
</evidence>
<sequence length="64" mass="7103">WLGATRIVRDGARDPGYSEAAGQAVMVQEEIPVRVDLGRGAAEAQIWTCDLSYDYVRINADYRS</sequence>